<evidence type="ECO:0000256" key="4">
    <source>
        <dbReference type="ARBA" id="ARBA00023065"/>
    </source>
</evidence>
<dbReference type="Pfam" id="PF01991">
    <property type="entry name" value="vATP-synt_E"/>
    <property type="match status" value="1"/>
</dbReference>
<reference evidence="6 7" key="1">
    <citation type="submission" date="2017-07" db="EMBL/GenBank/DDBJ databases">
        <title>Annotated genome sequence of Bacterioplanes sanyensis isolated from Red Sea.</title>
        <authorList>
            <person name="Rehman Z.U."/>
        </authorList>
    </citation>
    <scope>NUCLEOTIDE SEQUENCE [LARGE SCALE GENOMIC DNA]</scope>
    <source>
        <strain evidence="6 7">NV9</strain>
    </source>
</reference>
<keyword evidence="4" id="KW-0406">Ion transport</keyword>
<evidence type="ECO:0000313" key="6">
    <source>
        <dbReference type="EMBL" id="ASP37296.1"/>
    </source>
</evidence>
<name>A0A222FFE4_9GAMM</name>
<keyword evidence="3" id="KW-0813">Transport</keyword>
<dbReference type="Gene3D" id="1.20.5.2950">
    <property type="match status" value="1"/>
</dbReference>
<dbReference type="AlphaFoldDB" id="A0A222FFE4"/>
<dbReference type="OrthoDB" id="275663at2"/>
<dbReference type="Proteomes" id="UP000202440">
    <property type="component" value="Chromosome"/>
</dbReference>
<feature type="coiled-coil region" evidence="5">
    <location>
        <begin position="29"/>
        <end position="78"/>
    </location>
</feature>
<evidence type="ECO:0000256" key="1">
    <source>
        <dbReference type="ARBA" id="ARBA00005901"/>
    </source>
</evidence>
<dbReference type="RefSeq" id="WP_094058514.1">
    <property type="nucleotide sequence ID" value="NZ_CP022530.1"/>
</dbReference>
<keyword evidence="7" id="KW-1185">Reference proteome</keyword>
<sequence length="233" mass="25679">MSQHDPEIISSGIDALVQRLQHDGLEAGQQQAKDIIAKAEAEAAEIRQQAQQQANSMLEEARRTMAVERQAAEDALQVAFRDLVLDMKNRLLGRLSETFEHKVHDALEDPQLLQQLIREAVIAIAAPAPLQSEQSLTVLVPDALLNMQEIRQQPAKATEGPLSELAFALREQVLKDGIHFRPLSQSGRAAQGGFRVAGDQGKVQVDISDKAIAELLLSYLQPRFQAMLDGVIR</sequence>
<dbReference type="InterPro" id="IPR002842">
    <property type="entry name" value="ATPase_V1_Esu"/>
</dbReference>
<evidence type="ECO:0000256" key="2">
    <source>
        <dbReference type="ARBA" id="ARBA00020756"/>
    </source>
</evidence>
<evidence type="ECO:0000256" key="5">
    <source>
        <dbReference type="SAM" id="Coils"/>
    </source>
</evidence>
<evidence type="ECO:0000256" key="3">
    <source>
        <dbReference type="ARBA" id="ARBA00022448"/>
    </source>
</evidence>
<dbReference type="EMBL" id="CP022530">
    <property type="protein sequence ID" value="ASP37296.1"/>
    <property type="molecule type" value="Genomic_DNA"/>
</dbReference>
<comment type="similarity">
    <text evidence="1">Belongs to the V-ATPase E subunit family.</text>
</comment>
<dbReference type="GO" id="GO:0033178">
    <property type="term" value="C:proton-transporting two-sector ATPase complex, catalytic domain"/>
    <property type="evidence" value="ECO:0007669"/>
    <property type="project" value="InterPro"/>
</dbReference>
<accession>A0A222FFE4</accession>
<gene>
    <name evidence="6" type="ORF">CHH28_00735</name>
</gene>
<dbReference type="GO" id="GO:0046961">
    <property type="term" value="F:proton-transporting ATPase activity, rotational mechanism"/>
    <property type="evidence" value="ECO:0007669"/>
    <property type="project" value="InterPro"/>
</dbReference>
<evidence type="ECO:0000313" key="7">
    <source>
        <dbReference type="Proteomes" id="UP000202440"/>
    </source>
</evidence>
<keyword evidence="5" id="KW-0175">Coiled coil</keyword>
<dbReference type="KEGG" id="bsan:CHH28_00735"/>
<proteinExistence type="inferred from homology"/>
<protein>
    <recommendedName>
        <fullName evidence="2">V-type ATP synthase subunit E</fullName>
    </recommendedName>
</protein>
<organism evidence="6 7">
    <name type="scientific">Bacterioplanes sanyensis</name>
    <dbReference type="NCBI Taxonomy" id="1249553"/>
    <lineage>
        <taxon>Bacteria</taxon>
        <taxon>Pseudomonadati</taxon>
        <taxon>Pseudomonadota</taxon>
        <taxon>Gammaproteobacteria</taxon>
        <taxon>Oceanospirillales</taxon>
        <taxon>Oceanospirillaceae</taxon>
        <taxon>Bacterioplanes</taxon>
    </lineage>
</organism>